<keyword evidence="2" id="KW-1133">Transmembrane helix</keyword>
<dbReference type="EMBL" id="WIAO01000053">
    <property type="protein sequence ID" value="MQM28704.1"/>
    <property type="molecule type" value="Genomic_DNA"/>
</dbReference>
<feature type="transmembrane region" description="Helical" evidence="2">
    <location>
        <begin position="56"/>
        <end position="76"/>
    </location>
</feature>
<feature type="transmembrane region" description="Helical" evidence="2">
    <location>
        <begin position="151"/>
        <end position="170"/>
    </location>
</feature>
<organism evidence="3 4">
    <name type="scientific">Glycomyces albidus</name>
    <dbReference type="NCBI Taxonomy" id="2656774"/>
    <lineage>
        <taxon>Bacteria</taxon>
        <taxon>Bacillati</taxon>
        <taxon>Actinomycetota</taxon>
        <taxon>Actinomycetes</taxon>
        <taxon>Glycomycetales</taxon>
        <taxon>Glycomycetaceae</taxon>
        <taxon>Glycomyces</taxon>
    </lineage>
</organism>
<dbReference type="RefSeq" id="WP_153027793.1">
    <property type="nucleotide sequence ID" value="NZ_WIAO01000053.1"/>
</dbReference>
<keyword evidence="2" id="KW-0472">Membrane</keyword>
<evidence type="ECO:0000313" key="3">
    <source>
        <dbReference type="EMBL" id="MQM28704.1"/>
    </source>
</evidence>
<protein>
    <recommendedName>
        <fullName evidence="5">DUF2637 domain-containing protein</fullName>
    </recommendedName>
</protein>
<feature type="transmembrane region" description="Helical" evidence="2">
    <location>
        <begin position="128"/>
        <end position="145"/>
    </location>
</feature>
<dbReference type="Proteomes" id="UP000477750">
    <property type="component" value="Unassembled WGS sequence"/>
</dbReference>
<gene>
    <name evidence="3" type="ORF">GFD30_24545</name>
</gene>
<feature type="transmembrane region" description="Helical" evidence="2">
    <location>
        <begin position="88"/>
        <end position="107"/>
    </location>
</feature>
<keyword evidence="4" id="KW-1185">Reference proteome</keyword>
<keyword evidence="2" id="KW-0812">Transmembrane</keyword>
<accession>A0A6L5GG39</accession>
<feature type="region of interest" description="Disordered" evidence="1">
    <location>
        <begin position="222"/>
        <end position="256"/>
    </location>
</feature>
<evidence type="ECO:0000256" key="2">
    <source>
        <dbReference type="SAM" id="Phobius"/>
    </source>
</evidence>
<feature type="compositionally biased region" description="Pro residues" evidence="1">
    <location>
        <begin position="223"/>
        <end position="237"/>
    </location>
</feature>
<evidence type="ECO:0000256" key="1">
    <source>
        <dbReference type="SAM" id="MobiDB-lite"/>
    </source>
</evidence>
<reference evidence="3 4" key="1">
    <citation type="submission" date="2019-10" db="EMBL/GenBank/DDBJ databases">
        <title>Glycomyces albidus sp. nov., a novel actinomycete isolated from rhizosphere soil of wheat (Triticum aestivum L.).</title>
        <authorList>
            <person name="Qian L."/>
        </authorList>
    </citation>
    <scope>NUCLEOTIDE SEQUENCE [LARGE SCALE GENOMIC DNA]</scope>
    <source>
        <strain evidence="3 4">NEAU-7082</strain>
    </source>
</reference>
<evidence type="ECO:0008006" key="5">
    <source>
        <dbReference type="Google" id="ProtNLM"/>
    </source>
</evidence>
<proteinExistence type="predicted"/>
<dbReference type="AlphaFoldDB" id="A0A6L5GG39"/>
<sequence length="309" mass="32938">MAATKQHDGPSEEEEARKVAKLREKVREARQVHRIADDPYLKVVELDRFRSSITGALWFFLSVGLGYTTVGVHDFIAEGLTVTDPMWWGAWAVEPALAGMLITVLRWEAAMLMRGIRIDSNWVSFTKWALLGSTLIMNILSSLGGSTVEKVLHVAFPALVFCLAEVMPVVQDRFGQARAKILAEIAALAAAADKQAEAAKQASTRPAPVSPPVTVASLEAELPAPPSTPAPVSPGLPPLTVSSPDVTPPSHVTPPKLPAHIAQSIEAKAVELARAGRTITATDVQAVIKLPAAMAEQTAKFYAAAHAPA</sequence>
<name>A0A6L5GG39_9ACTN</name>
<comment type="caution">
    <text evidence="3">The sequence shown here is derived from an EMBL/GenBank/DDBJ whole genome shotgun (WGS) entry which is preliminary data.</text>
</comment>
<evidence type="ECO:0000313" key="4">
    <source>
        <dbReference type="Proteomes" id="UP000477750"/>
    </source>
</evidence>